<dbReference type="GO" id="GO:0005886">
    <property type="term" value="C:plasma membrane"/>
    <property type="evidence" value="ECO:0007669"/>
    <property type="project" value="UniProtKB-SubCell"/>
</dbReference>
<evidence type="ECO:0000256" key="6">
    <source>
        <dbReference type="ARBA" id="ARBA00038076"/>
    </source>
</evidence>
<evidence type="ECO:0000256" key="1">
    <source>
        <dbReference type="ARBA" id="ARBA00004651"/>
    </source>
</evidence>
<feature type="domain" description="ABC3 transporter permease C-terminal" evidence="8">
    <location>
        <begin position="1019"/>
        <end position="1136"/>
    </location>
</feature>
<accession>A0A381Y9H3</accession>
<feature type="transmembrane region" description="Helical" evidence="7">
    <location>
        <begin position="493"/>
        <end position="513"/>
    </location>
</feature>
<gene>
    <name evidence="10" type="ORF">METZ01_LOCUS125987</name>
</gene>
<feature type="domain" description="MacB-like periplasmic core" evidence="9">
    <location>
        <begin position="49"/>
        <end position="253"/>
    </location>
</feature>
<dbReference type="PANTHER" id="PTHR30572:SF4">
    <property type="entry name" value="ABC TRANSPORTER PERMEASE YTRF"/>
    <property type="match status" value="1"/>
</dbReference>
<evidence type="ECO:0000256" key="4">
    <source>
        <dbReference type="ARBA" id="ARBA00022989"/>
    </source>
</evidence>
<feature type="transmembrane region" description="Helical" evidence="7">
    <location>
        <begin position="1019"/>
        <end position="1040"/>
    </location>
</feature>
<evidence type="ECO:0000256" key="7">
    <source>
        <dbReference type="SAM" id="Phobius"/>
    </source>
</evidence>
<dbReference type="InterPro" id="IPR025857">
    <property type="entry name" value="MacB_PCD"/>
</dbReference>
<keyword evidence="3 7" id="KW-0812">Transmembrane</keyword>
<evidence type="ECO:0008006" key="11">
    <source>
        <dbReference type="Google" id="ProtNLM"/>
    </source>
</evidence>
<feature type="transmembrane region" description="Helical" evidence="7">
    <location>
        <begin position="1102"/>
        <end position="1126"/>
    </location>
</feature>
<comment type="similarity">
    <text evidence="6">Belongs to the ABC-4 integral membrane protein family.</text>
</comment>
<feature type="transmembrane region" description="Helical" evidence="7">
    <location>
        <begin position="740"/>
        <end position="762"/>
    </location>
</feature>
<feature type="transmembrane region" description="Helical" evidence="7">
    <location>
        <begin position="49"/>
        <end position="69"/>
    </location>
</feature>
<proteinExistence type="inferred from homology"/>
<feature type="transmembrane region" description="Helical" evidence="7">
    <location>
        <begin position="568"/>
        <end position="590"/>
    </location>
</feature>
<dbReference type="Pfam" id="PF02687">
    <property type="entry name" value="FtsX"/>
    <property type="match status" value="2"/>
</dbReference>
<feature type="transmembrane region" description="Helical" evidence="7">
    <location>
        <begin position="6"/>
        <end position="28"/>
    </location>
</feature>
<protein>
    <recommendedName>
        <fullName evidence="11">ABC3 transporter permease protein domain-containing protein</fullName>
    </recommendedName>
</protein>
<feature type="non-terminal residue" evidence="10">
    <location>
        <position position="1"/>
    </location>
</feature>
<dbReference type="InterPro" id="IPR003838">
    <property type="entry name" value="ABC3_permease_C"/>
</dbReference>
<sequence>VFGLPATGLAITMAVLLLFIFFVIALSATRRFILVKMGTRNIPRRKGQSILIVVGLMLSSAIIATSLGIGDTVRYSIRSVTLDALGPTDETIKGPGKEYLGGEYFDYSHFTKIEQTTRGNTSVRALVPVINISLPASNERNGLAENNVKVRGIDSGYSNKFDTLENVQGEPVFIDALNSDEIYINSKLSEVLKITRGEPITVYTRSGRSDFTVVDILESGGLAGGGTNPYILFDLGVLQTLLGEEGQITTIYVSNRGMGESSLDLSGDVSDFLRSELTDKAVAQEIFDVLKGSGIPALLSKESENLRDEDKDMSENLAHLSSTLSSNIFDQEFIKEIIGYQTQLVVTGILDKAGYGNEAMKVAAASSSLTILRVEESKKDGLELAENVAGGVTTIFSIFGSFSIMVGMLLIFLVFVLLAAARSTELGMARAVGLKRRDLVQLFTYEGTVYALIAALLGTAAGVALSFGLVLILQDLIDTDNFSIKPYYSGVSLLIAFSSGLILTFVTVVFSAYRASNLNIVVAIRGLRDEFVKKPPQPTREKLYAFLWIIIFPVRQLKHLITGDGNRLGNLLLLVGFPISWPISILISLVTLSGRHFYIVLGLLSMGLLLSGIITETGASFFIGLTGFVLALGLFVRFIASKFIYDSESVNQLGGTFEGGLVLLANSLPFDFFETWTGELSEPGPWFWPVGGAISTAAAVWLLMSNTRILIALLNLVLSRFSGLRAVTKTAISYPMASKFRTGLTVAMFALIIFTLMIFSVLNGIGDITSEEPERVTGGYDIKGSISRDLPIAGDIRDSLMMSDFTVVAGASNVPIEVRELESGNNIFKSSKLVSLEDEFFQTTKWKMAHFDPKYGSSEQDIWKNLAENPNLVVANASVIPSGDPFGPPDRSFKTSYVEPGDLMEMQAFPVEIRERKAAVQPHKLLVIGIVERLASGTGWGADSATFYSSRHLVPKIVDENVPFDTFYFSLRDSKRVSDYSQKLERTFLAHSMNAENLMKSLEDENATGDAFNKLFQGFSGLGLVVGVAAIGVLSVRAVVERRQSIGVLRAIGFRSGMIRAQFLIESSFITLLGIVVGIFLGILQSWLIFLEISKELEGAKFVVPIADVGVLIIITIVASILASVIPANEASKTYPAEALRYE</sequence>
<organism evidence="10">
    <name type="scientific">marine metagenome</name>
    <dbReference type="NCBI Taxonomy" id="408172"/>
    <lineage>
        <taxon>unclassified sequences</taxon>
        <taxon>metagenomes</taxon>
        <taxon>ecological metagenomes</taxon>
    </lineage>
</organism>
<feature type="domain" description="ABC3 transporter permease C-terminal" evidence="8">
    <location>
        <begin position="398"/>
        <end position="520"/>
    </location>
</feature>
<evidence type="ECO:0000259" key="8">
    <source>
        <dbReference type="Pfam" id="PF02687"/>
    </source>
</evidence>
<evidence type="ECO:0000256" key="3">
    <source>
        <dbReference type="ARBA" id="ARBA00022692"/>
    </source>
</evidence>
<keyword evidence="5 7" id="KW-0472">Membrane</keyword>
<dbReference type="GO" id="GO:0022857">
    <property type="term" value="F:transmembrane transporter activity"/>
    <property type="evidence" value="ECO:0007669"/>
    <property type="project" value="TreeGrafter"/>
</dbReference>
<dbReference type="EMBL" id="UINC01017598">
    <property type="protein sequence ID" value="SVA73133.1"/>
    <property type="molecule type" value="Genomic_DNA"/>
</dbReference>
<dbReference type="InterPro" id="IPR050250">
    <property type="entry name" value="Macrolide_Exporter_MacB"/>
</dbReference>
<feature type="transmembrane region" description="Helical" evidence="7">
    <location>
        <begin position="621"/>
        <end position="640"/>
    </location>
</feature>
<dbReference type="PANTHER" id="PTHR30572">
    <property type="entry name" value="MEMBRANE COMPONENT OF TRANSPORTER-RELATED"/>
    <property type="match status" value="1"/>
</dbReference>
<evidence type="ECO:0000313" key="10">
    <source>
        <dbReference type="EMBL" id="SVA73133.1"/>
    </source>
</evidence>
<evidence type="ECO:0000256" key="2">
    <source>
        <dbReference type="ARBA" id="ARBA00022475"/>
    </source>
</evidence>
<feature type="transmembrane region" description="Helical" evidence="7">
    <location>
        <begin position="1061"/>
        <end position="1090"/>
    </location>
</feature>
<name>A0A381Y9H3_9ZZZZ</name>
<comment type="subcellular location">
    <subcellularLocation>
        <location evidence="1">Cell membrane</location>
        <topology evidence="1">Multi-pass membrane protein</topology>
    </subcellularLocation>
</comment>
<evidence type="ECO:0000256" key="5">
    <source>
        <dbReference type="ARBA" id="ARBA00023136"/>
    </source>
</evidence>
<evidence type="ECO:0000259" key="9">
    <source>
        <dbReference type="Pfam" id="PF12704"/>
    </source>
</evidence>
<feature type="transmembrane region" description="Helical" evidence="7">
    <location>
        <begin position="597"/>
        <end position="615"/>
    </location>
</feature>
<reference evidence="10" key="1">
    <citation type="submission" date="2018-05" db="EMBL/GenBank/DDBJ databases">
        <authorList>
            <person name="Lanie J.A."/>
            <person name="Ng W.-L."/>
            <person name="Kazmierczak K.M."/>
            <person name="Andrzejewski T.M."/>
            <person name="Davidsen T.M."/>
            <person name="Wayne K.J."/>
            <person name="Tettelin H."/>
            <person name="Glass J.I."/>
            <person name="Rusch D."/>
            <person name="Podicherti R."/>
            <person name="Tsui H.-C.T."/>
            <person name="Winkler M.E."/>
        </authorList>
    </citation>
    <scope>NUCLEOTIDE SEQUENCE</scope>
</reference>
<dbReference type="Pfam" id="PF12704">
    <property type="entry name" value="MacB_PCD"/>
    <property type="match status" value="1"/>
</dbReference>
<dbReference type="AlphaFoldDB" id="A0A381Y9H3"/>
<feature type="transmembrane region" description="Helical" evidence="7">
    <location>
        <begin position="395"/>
        <end position="421"/>
    </location>
</feature>
<keyword evidence="4 7" id="KW-1133">Transmembrane helix</keyword>
<feature type="transmembrane region" description="Helical" evidence="7">
    <location>
        <begin position="442"/>
        <end position="473"/>
    </location>
</feature>
<keyword evidence="2" id="KW-1003">Cell membrane</keyword>